<dbReference type="OrthoDB" id="2158714at2759"/>
<proteinExistence type="predicted"/>
<comment type="caution">
    <text evidence="2">The sequence shown here is derived from an EMBL/GenBank/DDBJ whole genome shotgun (WGS) entry which is preliminary data.</text>
</comment>
<protein>
    <recommendedName>
        <fullName evidence="4">VPS4-associated protein 1</fullName>
    </recommendedName>
</protein>
<sequence length="222" mass="25391">MSFEPFKNVYNLRAVAEASRKPCDFCFKPTTAVLITSDGSSDFFYTCETHLRDSSFATPIYSEEYKKALEGKTALEGEIKFLKQKWEEKHRYGNWEKIMSYASWGSKDNKIECQDGGKNGKKDKADEPPKDPEAKKLDDLTTKSNDYDTVLNQKQKVYELNKDIFKIRLDKKFKKFIQAKAANPVNPTDTTTSVTRNANVNSDYTNIKDASMFPSVPKNTIK</sequence>
<dbReference type="PANTHER" id="PTHR28218:SF1">
    <property type="entry name" value="VPS4-ASSOCIATED PROTEIN 1"/>
    <property type="match status" value="1"/>
</dbReference>
<dbReference type="AlphaFoldDB" id="A0A9P8TLF6"/>
<dbReference type="Proteomes" id="UP000774326">
    <property type="component" value="Unassembled WGS sequence"/>
</dbReference>
<gene>
    <name evidence="2" type="ORF">WICPIJ_005128</name>
</gene>
<dbReference type="EMBL" id="JAEUBG010002873">
    <property type="protein sequence ID" value="KAH3683928.1"/>
    <property type="molecule type" value="Genomic_DNA"/>
</dbReference>
<evidence type="ECO:0000256" key="1">
    <source>
        <dbReference type="SAM" id="MobiDB-lite"/>
    </source>
</evidence>
<keyword evidence="3" id="KW-1185">Reference proteome</keyword>
<organism evidence="2 3">
    <name type="scientific">Wickerhamomyces pijperi</name>
    <name type="common">Yeast</name>
    <name type="synonym">Pichia pijperi</name>
    <dbReference type="NCBI Taxonomy" id="599730"/>
    <lineage>
        <taxon>Eukaryota</taxon>
        <taxon>Fungi</taxon>
        <taxon>Dikarya</taxon>
        <taxon>Ascomycota</taxon>
        <taxon>Saccharomycotina</taxon>
        <taxon>Saccharomycetes</taxon>
        <taxon>Phaffomycetales</taxon>
        <taxon>Wickerhamomycetaceae</taxon>
        <taxon>Wickerhamomyces</taxon>
    </lineage>
</organism>
<evidence type="ECO:0000313" key="3">
    <source>
        <dbReference type="Proteomes" id="UP000774326"/>
    </source>
</evidence>
<accession>A0A9P8TLF6</accession>
<evidence type="ECO:0008006" key="4">
    <source>
        <dbReference type="Google" id="ProtNLM"/>
    </source>
</evidence>
<feature type="region of interest" description="Disordered" evidence="1">
    <location>
        <begin position="112"/>
        <end position="138"/>
    </location>
</feature>
<reference evidence="2" key="1">
    <citation type="journal article" date="2021" name="Open Biol.">
        <title>Shared evolutionary footprints suggest mitochondrial oxidative damage underlies multiple complex I losses in fungi.</title>
        <authorList>
            <person name="Schikora-Tamarit M.A."/>
            <person name="Marcet-Houben M."/>
            <person name="Nosek J."/>
            <person name="Gabaldon T."/>
        </authorList>
    </citation>
    <scope>NUCLEOTIDE SEQUENCE</scope>
    <source>
        <strain evidence="2">CBS2887</strain>
    </source>
</reference>
<evidence type="ECO:0000313" key="2">
    <source>
        <dbReference type="EMBL" id="KAH3683928.1"/>
    </source>
</evidence>
<dbReference type="PANTHER" id="PTHR28218">
    <property type="entry name" value="VPS4-ASSOCIATED PROTEIN 1"/>
    <property type="match status" value="1"/>
</dbReference>
<dbReference type="InterPro" id="IPR013640">
    <property type="entry name" value="Vfa1"/>
</dbReference>
<dbReference type="Pfam" id="PF08432">
    <property type="entry name" value="Vfa1"/>
    <property type="match status" value="1"/>
</dbReference>
<dbReference type="GO" id="GO:0005768">
    <property type="term" value="C:endosome"/>
    <property type="evidence" value="ECO:0007669"/>
    <property type="project" value="TreeGrafter"/>
</dbReference>
<dbReference type="GO" id="GO:0007034">
    <property type="term" value="P:vacuolar transport"/>
    <property type="evidence" value="ECO:0007669"/>
    <property type="project" value="TreeGrafter"/>
</dbReference>
<name>A0A9P8TLF6_WICPI</name>
<reference evidence="2" key="2">
    <citation type="submission" date="2021-01" db="EMBL/GenBank/DDBJ databases">
        <authorList>
            <person name="Schikora-Tamarit M.A."/>
        </authorList>
    </citation>
    <scope>NUCLEOTIDE SEQUENCE</scope>
    <source>
        <strain evidence="2">CBS2887</strain>
    </source>
</reference>